<evidence type="ECO:0000256" key="11">
    <source>
        <dbReference type="SAM" id="Phobius"/>
    </source>
</evidence>
<dbReference type="InterPro" id="IPR001853">
    <property type="entry name" value="DSBA-like_thioredoxin_dom"/>
</dbReference>
<comment type="similarity">
    <text evidence="1">Belongs to the GST superfamily. Kappa family.</text>
</comment>
<comment type="catalytic activity">
    <reaction evidence="4">
        <text>RX + glutathione = an S-substituted glutathione + a halide anion + H(+)</text>
        <dbReference type="Rhea" id="RHEA:16437"/>
        <dbReference type="ChEBI" id="CHEBI:15378"/>
        <dbReference type="ChEBI" id="CHEBI:16042"/>
        <dbReference type="ChEBI" id="CHEBI:17792"/>
        <dbReference type="ChEBI" id="CHEBI:57925"/>
        <dbReference type="ChEBI" id="CHEBI:90779"/>
        <dbReference type="EC" id="2.5.1.18"/>
    </reaction>
</comment>
<evidence type="ECO:0000259" key="12">
    <source>
        <dbReference type="Pfam" id="PF01323"/>
    </source>
</evidence>
<dbReference type="SUPFAM" id="SSF52833">
    <property type="entry name" value="Thioredoxin-like"/>
    <property type="match status" value="1"/>
</dbReference>
<dbReference type="PANTHER" id="PTHR36294:SF1">
    <property type="entry name" value="TRANSMEMBRANE PROTEIN 139"/>
    <property type="match status" value="1"/>
</dbReference>
<feature type="compositionally biased region" description="Basic and acidic residues" evidence="10">
    <location>
        <begin position="343"/>
        <end position="357"/>
    </location>
</feature>
<evidence type="ECO:0000256" key="8">
    <source>
        <dbReference type="ARBA" id="ARBA00082109"/>
    </source>
</evidence>
<gene>
    <name evidence="13" type="ORF">JEQ12_015828</name>
</gene>
<dbReference type="GO" id="GO:0006749">
    <property type="term" value="P:glutathione metabolic process"/>
    <property type="evidence" value="ECO:0007669"/>
    <property type="project" value="InterPro"/>
</dbReference>
<evidence type="ECO:0000256" key="2">
    <source>
        <dbReference type="ARBA" id="ARBA00012452"/>
    </source>
</evidence>
<keyword evidence="11" id="KW-1133">Transmembrane helix</keyword>
<feature type="domain" description="DSBA-like thioredoxin" evidence="12">
    <location>
        <begin position="7"/>
        <end position="210"/>
    </location>
</feature>
<reference evidence="13 14" key="1">
    <citation type="submission" date="2020-12" db="EMBL/GenBank/DDBJ databases">
        <title>De novo assembly of Tibetan sheep genome.</title>
        <authorList>
            <person name="Li X."/>
        </authorList>
    </citation>
    <scope>NUCLEOTIDE SEQUENCE [LARGE SCALE GENOMIC DNA]</scope>
    <source>
        <tissue evidence="13">Heart</tissue>
    </source>
</reference>
<accession>A0A836AIL0</accession>
<dbReference type="CDD" id="cd03021">
    <property type="entry name" value="DsbA_GSTK"/>
    <property type="match status" value="1"/>
</dbReference>
<feature type="transmembrane region" description="Helical" evidence="11">
    <location>
        <begin position="230"/>
        <end position="247"/>
    </location>
</feature>
<keyword evidence="3" id="KW-0808">Transferase</keyword>
<dbReference type="Gene3D" id="3.40.30.10">
    <property type="entry name" value="Glutaredoxin"/>
    <property type="match status" value="1"/>
</dbReference>
<keyword evidence="11" id="KW-0472">Membrane</keyword>
<dbReference type="FunFam" id="3.40.30.10:FF:000096">
    <property type="entry name" value="Glutathione S-transferase kappa"/>
    <property type="match status" value="1"/>
</dbReference>
<organism evidence="13 14">
    <name type="scientific">Ovis aries</name>
    <name type="common">Sheep</name>
    <dbReference type="NCBI Taxonomy" id="9940"/>
    <lineage>
        <taxon>Eukaryota</taxon>
        <taxon>Metazoa</taxon>
        <taxon>Chordata</taxon>
        <taxon>Craniata</taxon>
        <taxon>Vertebrata</taxon>
        <taxon>Euteleostomi</taxon>
        <taxon>Mammalia</taxon>
        <taxon>Eutheria</taxon>
        <taxon>Laurasiatheria</taxon>
        <taxon>Artiodactyla</taxon>
        <taxon>Ruminantia</taxon>
        <taxon>Pecora</taxon>
        <taxon>Bovidae</taxon>
        <taxon>Caprinae</taxon>
        <taxon>Ovis</taxon>
    </lineage>
</organism>
<name>A0A836AIL0_SHEEP</name>
<evidence type="ECO:0000256" key="1">
    <source>
        <dbReference type="ARBA" id="ARBA00006494"/>
    </source>
</evidence>
<dbReference type="EC" id="2.5.1.18" evidence="2"/>
<dbReference type="InterPro" id="IPR038805">
    <property type="entry name" value="TMEM139"/>
</dbReference>
<evidence type="ECO:0000256" key="6">
    <source>
        <dbReference type="ARBA" id="ARBA00080274"/>
    </source>
</evidence>
<dbReference type="InterPro" id="IPR036249">
    <property type="entry name" value="Thioredoxin-like_sf"/>
</dbReference>
<dbReference type="GO" id="GO:0005737">
    <property type="term" value="C:cytoplasm"/>
    <property type="evidence" value="ECO:0007669"/>
    <property type="project" value="UniProtKB-ARBA"/>
</dbReference>
<evidence type="ECO:0000256" key="3">
    <source>
        <dbReference type="ARBA" id="ARBA00022679"/>
    </source>
</evidence>
<keyword evidence="11" id="KW-0812">Transmembrane</keyword>
<dbReference type="EMBL" id="JAEMGP010000004">
    <property type="protein sequence ID" value="KAG5210634.1"/>
    <property type="molecule type" value="Genomic_DNA"/>
</dbReference>
<feature type="transmembrane region" description="Helical" evidence="11">
    <location>
        <begin position="205"/>
        <end position="224"/>
    </location>
</feature>
<evidence type="ECO:0000256" key="7">
    <source>
        <dbReference type="ARBA" id="ARBA00081396"/>
    </source>
</evidence>
<comment type="caution">
    <text evidence="13">The sequence shown here is derived from an EMBL/GenBank/DDBJ whole genome shotgun (WGS) entry which is preliminary data.</text>
</comment>
<dbReference type="InterPro" id="IPR044088">
    <property type="entry name" value="GSTK"/>
</dbReference>
<dbReference type="PANTHER" id="PTHR36294">
    <property type="entry name" value="TRANSMEMBRANE PROTEIN 139"/>
    <property type="match status" value="1"/>
</dbReference>
<feature type="region of interest" description="Disordered" evidence="10">
    <location>
        <begin position="310"/>
        <end position="373"/>
    </location>
</feature>
<protein>
    <recommendedName>
        <fullName evidence="5">Glutathione S-transferase kappa 1</fullName>
        <ecNumber evidence="2">2.5.1.18</ecNumber>
    </recommendedName>
    <alternativeName>
        <fullName evidence="8">GST 13-13</fullName>
    </alternativeName>
    <alternativeName>
        <fullName evidence="9">GST class-kappa</fullName>
    </alternativeName>
    <alternativeName>
        <fullName evidence="6">GSTK1-1</fullName>
    </alternativeName>
    <alternativeName>
        <fullName evidence="7">Glutathione S-transferase subunit 13</fullName>
    </alternativeName>
</protein>
<dbReference type="GO" id="GO:0004602">
    <property type="term" value="F:glutathione peroxidase activity"/>
    <property type="evidence" value="ECO:0007669"/>
    <property type="project" value="InterPro"/>
</dbReference>
<sequence length="426" mass="47653">MGSVPRTLELFYDVLSPYSWLAFEVLCRYKNIWNVSLQLQPTLIGGIMRDSGNQPPAMLPRKAVYMRSDVRLLSQHLQVPIHFPKDFFSVILKKGSLTAMRFLTAVKMEHPEMLEKVSRELWMRVWSRDEDITEPPSILAAAEKAGMSMEQAQELLKRVSTPQVKNQLKETTEAACKYGAFGLPITVAHLHDETHMLFGSDRMELLAYLLGAWGGAMVPGQLWGKLEKPLLFLCCTSFLLGLALLGIRPDITPVAYFLLSLGGFFLLGCLLACFLEWGSRSVQTESPGASSNARDNEAFEVPTYVEATVTEPQPQPHPQELDQPPSYSSIVIPPGLEEGQPNHPEEPRRARLDRRVGSEGSVTSASPRRPPVSLRLRWSRAASTVPDLQTLWTTPRLEPLTPPPAYEVSCDHSDDDVFYGNNWTPP</sequence>
<dbReference type="AlphaFoldDB" id="A0A836AIL0"/>
<feature type="transmembrane region" description="Helical" evidence="11">
    <location>
        <begin position="254"/>
        <end position="277"/>
    </location>
</feature>
<dbReference type="Pfam" id="PF01323">
    <property type="entry name" value="DSBA"/>
    <property type="match status" value="1"/>
</dbReference>
<evidence type="ECO:0000256" key="10">
    <source>
        <dbReference type="SAM" id="MobiDB-lite"/>
    </source>
</evidence>
<proteinExistence type="inferred from homology"/>
<evidence type="ECO:0000313" key="14">
    <source>
        <dbReference type="Proteomes" id="UP000664991"/>
    </source>
</evidence>
<dbReference type="GO" id="GO:0004364">
    <property type="term" value="F:glutathione transferase activity"/>
    <property type="evidence" value="ECO:0007669"/>
    <property type="project" value="UniProtKB-EC"/>
</dbReference>
<evidence type="ECO:0000313" key="13">
    <source>
        <dbReference type="EMBL" id="KAG5210634.1"/>
    </source>
</evidence>
<dbReference type="Proteomes" id="UP000664991">
    <property type="component" value="Unassembled WGS sequence"/>
</dbReference>
<evidence type="ECO:0000256" key="5">
    <source>
        <dbReference type="ARBA" id="ARBA00073833"/>
    </source>
</evidence>
<evidence type="ECO:0000256" key="9">
    <source>
        <dbReference type="ARBA" id="ARBA00083519"/>
    </source>
</evidence>
<evidence type="ECO:0000256" key="4">
    <source>
        <dbReference type="ARBA" id="ARBA00047960"/>
    </source>
</evidence>